<evidence type="ECO:0000313" key="13">
    <source>
        <dbReference type="RefSeq" id="XP_025416361.1"/>
    </source>
</evidence>
<dbReference type="GeneID" id="112687705"/>
<dbReference type="InterPro" id="IPR044913">
    <property type="entry name" value="P_trefoil_dom_sf"/>
</dbReference>
<dbReference type="PANTHER" id="PTHR22762:SF131">
    <property type="entry name" value="GLYCOSIDE HYDROLASE FAMILY 31 N-TERMINAL DOMAIN-CONTAINING PROTEIN"/>
    <property type="match status" value="1"/>
</dbReference>
<dbReference type="RefSeq" id="XP_025416361.1">
    <property type="nucleotide sequence ID" value="XM_025560576.1"/>
</dbReference>
<dbReference type="InterPro" id="IPR000322">
    <property type="entry name" value="Glyco_hydro_31_TIM"/>
</dbReference>
<dbReference type="CDD" id="cd14752">
    <property type="entry name" value="GH31_N"/>
    <property type="match status" value="1"/>
</dbReference>
<dbReference type="CDD" id="cd00111">
    <property type="entry name" value="Trefoil"/>
    <property type="match status" value="1"/>
</dbReference>
<evidence type="ECO:0000256" key="2">
    <source>
        <dbReference type="ARBA" id="ARBA00007806"/>
    </source>
</evidence>
<evidence type="ECO:0000256" key="10">
    <source>
        <dbReference type="SAM" id="Phobius"/>
    </source>
</evidence>
<dbReference type="Gene3D" id="3.20.20.80">
    <property type="entry name" value="Glycosidases"/>
    <property type="match status" value="1"/>
</dbReference>
<dbReference type="PROSITE" id="PS51448">
    <property type="entry name" value="P_TREFOIL_2"/>
    <property type="match status" value="1"/>
</dbReference>
<keyword evidence="10" id="KW-0812">Transmembrane</keyword>
<evidence type="ECO:0000256" key="5">
    <source>
        <dbReference type="ARBA" id="ARBA00023157"/>
    </source>
</evidence>
<reference evidence="13" key="1">
    <citation type="submission" date="2025-08" db="UniProtKB">
        <authorList>
            <consortium name="RefSeq"/>
        </authorList>
    </citation>
    <scope>IDENTIFICATION</scope>
    <source>
        <tissue evidence="13">Whole body</tissue>
    </source>
</reference>
<dbReference type="InterPro" id="IPR013780">
    <property type="entry name" value="Glyco_hydro_b"/>
</dbReference>
<accession>A0A8B8G180</accession>
<comment type="similarity">
    <text evidence="2 9">Belongs to the glycosyl hydrolase 31 family.</text>
</comment>
<evidence type="ECO:0000313" key="12">
    <source>
        <dbReference type="Proteomes" id="UP000694846"/>
    </source>
</evidence>
<keyword evidence="7 9" id="KW-0326">Glycosidase</keyword>
<gene>
    <name evidence="13" type="primary">LOC112687705</name>
</gene>
<dbReference type="InterPro" id="IPR030459">
    <property type="entry name" value="Glyco_hydro_31_CS"/>
</dbReference>
<dbReference type="InterPro" id="IPR017853">
    <property type="entry name" value="GH"/>
</dbReference>
<dbReference type="SUPFAM" id="SSF74650">
    <property type="entry name" value="Galactose mutarotase-like"/>
    <property type="match status" value="1"/>
</dbReference>
<dbReference type="PROSITE" id="PS00129">
    <property type="entry name" value="GLYCOSYL_HYDROL_F31_1"/>
    <property type="match status" value="1"/>
</dbReference>
<evidence type="ECO:0000256" key="3">
    <source>
        <dbReference type="ARBA" id="ARBA00022801"/>
    </source>
</evidence>
<dbReference type="GO" id="GO:0004558">
    <property type="term" value="F:alpha-1,4-glucosidase activity"/>
    <property type="evidence" value="ECO:0007669"/>
    <property type="project" value="TreeGrafter"/>
</dbReference>
<comment type="subcellular location">
    <subcellularLocation>
        <location evidence="1">Membrane</location>
    </subcellularLocation>
</comment>
<dbReference type="GO" id="GO:0016020">
    <property type="term" value="C:membrane"/>
    <property type="evidence" value="ECO:0007669"/>
    <property type="project" value="UniProtKB-SubCell"/>
</dbReference>
<feature type="transmembrane region" description="Helical" evidence="10">
    <location>
        <begin position="32"/>
        <end position="53"/>
    </location>
</feature>
<evidence type="ECO:0000256" key="7">
    <source>
        <dbReference type="ARBA" id="ARBA00023295"/>
    </source>
</evidence>
<dbReference type="FunFam" id="2.60.40.1180:FF:000001">
    <property type="entry name" value="Maltase-glucoamylase, intestinal"/>
    <property type="match status" value="1"/>
</dbReference>
<keyword evidence="5" id="KW-1015">Disulfide bond</keyword>
<dbReference type="SMART" id="SM00018">
    <property type="entry name" value="PD"/>
    <property type="match status" value="1"/>
</dbReference>
<dbReference type="PANTHER" id="PTHR22762">
    <property type="entry name" value="ALPHA-GLUCOSIDASE"/>
    <property type="match status" value="1"/>
</dbReference>
<dbReference type="InterPro" id="IPR025887">
    <property type="entry name" value="Glyco_hydro_31_N_dom"/>
</dbReference>
<dbReference type="InterPro" id="IPR000519">
    <property type="entry name" value="P_trefoil_dom"/>
</dbReference>
<keyword evidence="4 10" id="KW-0472">Membrane</keyword>
<dbReference type="Gene3D" id="4.10.110.10">
    <property type="entry name" value="Spasmolytic Protein, domain 1"/>
    <property type="match status" value="1"/>
</dbReference>
<evidence type="ECO:0000256" key="6">
    <source>
        <dbReference type="ARBA" id="ARBA00023180"/>
    </source>
</evidence>
<evidence type="ECO:0000256" key="9">
    <source>
        <dbReference type="RuleBase" id="RU361185"/>
    </source>
</evidence>
<name>A0A8B8G180_9HEMI</name>
<dbReference type="CDD" id="cd06602">
    <property type="entry name" value="GH31_MGAM_SI_GAA"/>
    <property type="match status" value="1"/>
</dbReference>
<dbReference type="InterPro" id="IPR030458">
    <property type="entry name" value="Glyco_hydro_31_AS"/>
</dbReference>
<dbReference type="AlphaFoldDB" id="A0A8B8G180"/>
<protein>
    <submittedName>
        <fullName evidence="13">Lysosomal alpha-glucosidase-like</fullName>
    </submittedName>
</protein>
<dbReference type="GO" id="GO:0030246">
    <property type="term" value="F:carbohydrate binding"/>
    <property type="evidence" value="ECO:0007669"/>
    <property type="project" value="InterPro"/>
</dbReference>
<organism evidence="12 13">
    <name type="scientific">Sipha flava</name>
    <name type="common">yellow sugarcane aphid</name>
    <dbReference type="NCBI Taxonomy" id="143950"/>
    <lineage>
        <taxon>Eukaryota</taxon>
        <taxon>Metazoa</taxon>
        <taxon>Ecdysozoa</taxon>
        <taxon>Arthropoda</taxon>
        <taxon>Hexapoda</taxon>
        <taxon>Insecta</taxon>
        <taxon>Pterygota</taxon>
        <taxon>Neoptera</taxon>
        <taxon>Paraneoptera</taxon>
        <taxon>Hemiptera</taxon>
        <taxon>Sternorrhyncha</taxon>
        <taxon>Aphidomorpha</taxon>
        <taxon>Aphidoidea</taxon>
        <taxon>Aphididae</taxon>
        <taxon>Sipha</taxon>
    </lineage>
</organism>
<evidence type="ECO:0000256" key="1">
    <source>
        <dbReference type="ARBA" id="ARBA00004370"/>
    </source>
</evidence>
<proteinExistence type="inferred from homology"/>
<dbReference type="Pfam" id="PF00088">
    <property type="entry name" value="Trefoil"/>
    <property type="match status" value="1"/>
</dbReference>
<dbReference type="PROSITE" id="PS00707">
    <property type="entry name" value="GLYCOSYL_HYDROL_F31_2"/>
    <property type="match status" value="1"/>
</dbReference>
<comment type="caution">
    <text evidence="8">Lacks conserved residue(s) required for the propagation of feature annotation.</text>
</comment>
<sequence>MKLKYKCDIKSNVKTPILHKNTVLKSTKCMNIIFLLLSIILLVATLLCLFLKYNKNNSSYIEILNYRPKEQIYIYNSSFINYCSVVSDDYKFDCFPRGKVNQNSCEERNCCWSPSTPNSQIPWCYYPSNYTNYKVINVTKSRNEIVSYFNLTSNTNYINDIKVLCMKVFFQTAQRLRIKIYDPVNKRYEPPFPEVPVLKLDKSNINVPLVSDYIIELAENKVGFAIIRKSDNVTIFDSRNIGGFIYSDQFIQLSALLPTKYMYGLGEHRSNLMLDMNWKTYTFFNHDNPPANGINGYGSHPFYLILEKSGKSHGVFLFNSNAMDIILQPMPAITYRTIGGILDLYYFMGPTPSDVVSQYTEIIGNPFLPSYWTLGFHLCRFGQTLKELLHVYNRTVSAGIPWDTHWNDIDYMKNRNDFTLSDDFIELPKYINFLHEIGMHHVVILDPGISSREPKGTYPPYDDGLKKGLFIKNSSGLPLEGQVWNLNGGTVFPDFTNPMSIDYWIDQVSFYHKILPFDGLWIDMNEPSNFVNGDWEGCKFNHSNNWENPQYIPNVDGGKLNYKTICMSAEQYAGVHYNIHNIYGFSEAITTQFALSVIQNARPFVISRSSFAGLGHFAGHWTGDIYSTWDDMKQSITDIIVFNMFGIPLVGADICGFNKNTTVELCSRWSQLGAFYPFSRNHNSNENFDQDPVALGPLVTESAKKALLIRYSLLPYLYSLFWRSHIYGETVARSLFFEYPSDISTYAIDTQFLWGSALLISPVLKENQVDLDLYLPNDIWYDYYSKYMTVSNGSIFTVNAPKDTIPLAIRGGYILPIQDPATTTTSSRKNPFGLLVAPDKNKEAFGYLFWDDGNSLNVWENGFYNEIHFKLYNTTLSNKIITNNYSDETIILQHITIMGIQNEPNNILVNGNIHNNFFYNTTEKALYFSALDLDLNMFFNISWTEISNN</sequence>
<keyword evidence="6" id="KW-0325">Glycoprotein</keyword>
<dbReference type="OrthoDB" id="1334205at2759"/>
<evidence type="ECO:0000256" key="8">
    <source>
        <dbReference type="PROSITE-ProRule" id="PRU00779"/>
    </source>
</evidence>
<dbReference type="SUPFAM" id="SSF51011">
    <property type="entry name" value="Glycosyl hydrolase domain"/>
    <property type="match status" value="1"/>
</dbReference>
<evidence type="ECO:0000259" key="11">
    <source>
        <dbReference type="PROSITE" id="PS51448"/>
    </source>
</evidence>
<dbReference type="Pfam" id="PF21365">
    <property type="entry name" value="Glyco_hydro_31_3rd"/>
    <property type="match status" value="1"/>
</dbReference>
<dbReference type="Pfam" id="PF01055">
    <property type="entry name" value="Glyco_hydro_31_2nd"/>
    <property type="match status" value="1"/>
</dbReference>
<dbReference type="InterPro" id="IPR011013">
    <property type="entry name" value="Gal_mutarotase_sf_dom"/>
</dbReference>
<keyword evidence="12" id="KW-1185">Reference proteome</keyword>
<feature type="domain" description="P-type" evidence="11">
    <location>
        <begin position="81"/>
        <end position="128"/>
    </location>
</feature>
<dbReference type="Gene3D" id="2.60.40.1180">
    <property type="entry name" value="Golgi alpha-mannosidase II"/>
    <property type="match status" value="2"/>
</dbReference>
<keyword evidence="3 9" id="KW-0378">Hydrolase</keyword>
<dbReference type="InterPro" id="IPR048395">
    <property type="entry name" value="Glyco_hydro_31_C"/>
</dbReference>
<dbReference type="Gene3D" id="2.60.40.1760">
    <property type="entry name" value="glycosyl hydrolase (family 31)"/>
    <property type="match status" value="1"/>
</dbReference>
<dbReference type="Proteomes" id="UP000694846">
    <property type="component" value="Unplaced"/>
</dbReference>
<keyword evidence="10" id="KW-1133">Transmembrane helix</keyword>
<dbReference type="GO" id="GO:0005975">
    <property type="term" value="P:carbohydrate metabolic process"/>
    <property type="evidence" value="ECO:0007669"/>
    <property type="project" value="InterPro"/>
</dbReference>
<dbReference type="Pfam" id="PF13802">
    <property type="entry name" value="Gal_mutarotas_2"/>
    <property type="match status" value="1"/>
</dbReference>
<dbReference type="SUPFAM" id="SSF51445">
    <property type="entry name" value="(Trans)glycosidases"/>
    <property type="match status" value="1"/>
</dbReference>
<evidence type="ECO:0000256" key="4">
    <source>
        <dbReference type="ARBA" id="ARBA00023136"/>
    </source>
</evidence>
<dbReference type="FunFam" id="2.60.40.1180:FF:000005">
    <property type="entry name" value="Maltase-glucoamylase, intestinal"/>
    <property type="match status" value="1"/>
</dbReference>